<dbReference type="InterPro" id="IPR013595">
    <property type="entry name" value="Pept_S33_TAP-like_C"/>
</dbReference>
<dbReference type="Pfam" id="PF00561">
    <property type="entry name" value="Abhydrolase_1"/>
    <property type="match status" value="1"/>
</dbReference>
<name>A0A9W7B155_9STRA</name>
<evidence type="ECO:0000259" key="1">
    <source>
        <dbReference type="Pfam" id="PF00561"/>
    </source>
</evidence>
<dbReference type="AlphaFoldDB" id="A0A9W7B155"/>
<reference evidence="4" key="1">
    <citation type="journal article" date="2023" name="Commun. Biol.">
        <title>Genome analysis of Parmales, the sister group of diatoms, reveals the evolutionary specialization of diatoms from phago-mixotrophs to photoautotrophs.</title>
        <authorList>
            <person name="Ban H."/>
            <person name="Sato S."/>
            <person name="Yoshikawa S."/>
            <person name="Yamada K."/>
            <person name="Nakamura Y."/>
            <person name="Ichinomiya M."/>
            <person name="Sato N."/>
            <person name="Blanc-Mathieu R."/>
            <person name="Endo H."/>
            <person name="Kuwata A."/>
            <person name="Ogata H."/>
        </authorList>
    </citation>
    <scope>NUCLEOTIDE SEQUENCE [LARGE SCALE GENOMIC DNA]</scope>
</reference>
<dbReference type="InterPro" id="IPR029058">
    <property type="entry name" value="AB_hydrolase_fold"/>
</dbReference>
<feature type="domain" description="AB hydrolase-1" evidence="1">
    <location>
        <begin position="16"/>
        <end position="67"/>
    </location>
</feature>
<sequence length="376" mass="41593">MTNDAGKTYNFLDYVGTWMLDQDLDRLRAAIGADKLNFYGFSYGTAVAGSYAAVYPQNTGKMILNGNVGTTVDTGTRESLFNYGEAMSQCNTKLIDMCRRGIKGTDSETFRNSDGKNPCLAGGHDDPYEALTTLWSRLEAGELSAPTESGANFVLTLSIVANYERITTYDQSGDEWIRLIEVFVRLLSDDAEKSKTAVTTILDEVCNYTWYYYDYCTSAMTIQLGEVAVRGQDWTGRYSATTANTFLQDSINQFGTVIMAGAVVEPNQLAYFSWAANPSPVSVGWRQNVEGIIIGSLYDCATPYVNTKWMRSAFSAASLMTWQGIGHCVEDAKYDVEGISQCNEQIGNYLRDGDLPLDGFVCRNTFKPAYKEANEL</sequence>
<organism evidence="3 4">
    <name type="scientific">Triparma laevis f. inornata</name>
    <dbReference type="NCBI Taxonomy" id="1714386"/>
    <lineage>
        <taxon>Eukaryota</taxon>
        <taxon>Sar</taxon>
        <taxon>Stramenopiles</taxon>
        <taxon>Ochrophyta</taxon>
        <taxon>Bolidophyceae</taxon>
        <taxon>Parmales</taxon>
        <taxon>Triparmaceae</taxon>
        <taxon>Triparma</taxon>
    </lineage>
</organism>
<accession>A0A9W7B155</accession>
<evidence type="ECO:0000313" key="4">
    <source>
        <dbReference type="Proteomes" id="UP001162640"/>
    </source>
</evidence>
<dbReference type="InterPro" id="IPR000073">
    <property type="entry name" value="AB_hydrolase_1"/>
</dbReference>
<dbReference type="SUPFAM" id="SSF53474">
    <property type="entry name" value="alpha/beta-Hydrolases"/>
    <property type="match status" value="1"/>
</dbReference>
<proteinExistence type="predicted"/>
<evidence type="ECO:0000313" key="3">
    <source>
        <dbReference type="EMBL" id="GMH79192.1"/>
    </source>
</evidence>
<dbReference type="Gene3D" id="3.40.50.1820">
    <property type="entry name" value="alpha/beta hydrolase"/>
    <property type="match status" value="1"/>
</dbReference>
<feature type="domain" description="Peptidase S33 tripeptidyl aminopeptidase-like C-terminal" evidence="2">
    <location>
        <begin position="288"/>
        <end position="362"/>
    </location>
</feature>
<dbReference type="Pfam" id="PF08386">
    <property type="entry name" value="Abhydrolase_4"/>
    <property type="match status" value="1"/>
</dbReference>
<gene>
    <name evidence="3" type="ORF">TL16_g08063</name>
</gene>
<protein>
    <submittedName>
        <fullName evidence="3">Uncharacterized protein</fullName>
    </submittedName>
</protein>
<comment type="caution">
    <text evidence="3">The sequence shown here is derived from an EMBL/GenBank/DDBJ whole genome shotgun (WGS) entry which is preliminary data.</text>
</comment>
<evidence type="ECO:0000259" key="2">
    <source>
        <dbReference type="Pfam" id="PF08386"/>
    </source>
</evidence>
<dbReference type="EMBL" id="BLQM01000262">
    <property type="protein sequence ID" value="GMH79192.1"/>
    <property type="molecule type" value="Genomic_DNA"/>
</dbReference>
<dbReference type="Proteomes" id="UP001162640">
    <property type="component" value="Unassembled WGS sequence"/>
</dbReference>